<organism evidence="1 2">
    <name type="scientific">Paenibacillus ferrarius</name>
    <dbReference type="NCBI Taxonomy" id="1469647"/>
    <lineage>
        <taxon>Bacteria</taxon>
        <taxon>Bacillati</taxon>
        <taxon>Bacillota</taxon>
        <taxon>Bacilli</taxon>
        <taxon>Bacillales</taxon>
        <taxon>Paenibacillaceae</taxon>
        <taxon>Paenibacillus</taxon>
    </lineage>
</organism>
<dbReference type="AlphaFoldDB" id="A0A1V4HSJ6"/>
<dbReference type="InterPro" id="IPR017642">
    <property type="entry name" value="DNA_S_mod_DndB"/>
</dbReference>
<evidence type="ECO:0000313" key="2">
    <source>
        <dbReference type="Proteomes" id="UP000190626"/>
    </source>
</evidence>
<dbReference type="Proteomes" id="UP000190626">
    <property type="component" value="Unassembled WGS sequence"/>
</dbReference>
<dbReference type="STRING" id="1469647.BC351_00750"/>
<dbReference type="RefSeq" id="WP_079408801.1">
    <property type="nucleotide sequence ID" value="NZ_MBTG01000001.1"/>
</dbReference>
<keyword evidence="2" id="KW-1185">Reference proteome</keyword>
<accession>A0A1V4HSJ6</accession>
<gene>
    <name evidence="1" type="ORF">BC351_00750</name>
</gene>
<comment type="caution">
    <text evidence="1">The sequence shown here is derived from an EMBL/GenBank/DDBJ whole genome shotgun (WGS) entry which is preliminary data.</text>
</comment>
<evidence type="ECO:0000313" key="1">
    <source>
        <dbReference type="EMBL" id="OPH61802.1"/>
    </source>
</evidence>
<dbReference type="OrthoDB" id="2399905at2"/>
<name>A0A1V4HSJ6_9BACL</name>
<reference evidence="2" key="1">
    <citation type="submission" date="2016-07" db="EMBL/GenBank/DDBJ databases">
        <authorList>
            <person name="Florea S."/>
            <person name="Webb J.S."/>
            <person name="Jaromczyk J."/>
            <person name="Schardl C.L."/>
        </authorList>
    </citation>
    <scope>NUCLEOTIDE SEQUENCE [LARGE SCALE GENOMIC DNA]</scope>
    <source>
        <strain evidence="2">CY1</strain>
    </source>
</reference>
<protein>
    <submittedName>
        <fullName evidence="1">Uncharacterized protein</fullName>
    </submittedName>
</protein>
<dbReference type="EMBL" id="MBTG01000001">
    <property type="protein sequence ID" value="OPH61802.1"/>
    <property type="molecule type" value="Genomic_DNA"/>
</dbReference>
<proteinExistence type="predicted"/>
<dbReference type="Pfam" id="PF14072">
    <property type="entry name" value="DndB"/>
    <property type="match status" value="1"/>
</dbReference>
<sequence length="439" mass="50754">MFRDRIELENELIEVLNKIKHNRKDISKIDEKLFVNNRVALGTISDLTKGGLQELNKIDETLLCIVANAVCDVSGEIRISPINYYTPEEIDYALNNEYFNGETSEILPITLENVLMAKTDEYITVIKITDLVHWKNEGLIIYDYESQRSAKYVRKQNGVIPTPDLNKQHVKEISEHQLNGTYIVDTITLNIYSDEITALNYNNKTKTLKINKGARISITDGFHRLEASVLTVKNDPETEEVFQVAIKSFDTDKAQKTFGQYNTYHPVSKERVQSLKKEKFGDYVVEKLKYKSDLKGKVSTEKRLSTLANHLTTTSILSEAIDHQFKMESQKDVIEVSEYLEKFFNYLIGSFKDEFVLNQNKYRETSFINNQYVFAGYVVLARRFRDENIPIIKLEEVIKNINFSKEVSDFSGLFSKGKKSIPFIISYFESLNLKEYAHN</sequence>